<comment type="caution">
    <text evidence="1">The sequence shown here is derived from an EMBL/GenBank/DDBJ whole genome shotgun (WGS) entry which is preliminary data.</text>
</comment>
<evidence type="ECO:0000313" key="3">
    <source>
        <dbReference type="Proteomes" id="UP001642409"/>
    </source>
</evidence>
<evidence type="ECO:0000313" key="1">
    <source>
        <dbReference type="EMBL" id="CAI9946965.1"/>
    </source>
</evidence>
<evidence type="ECO:0000313" key="2">
    <source>
        <dbReference type="EMBL" id="CAL6093175.1"/>
    </source>
</evidence>
<dbReference type="AlphaFoldDB" id="A0AA86PVA4"/>
<dbReference type="EMBL" id="CATOUU010000770">
    <property type="protein sequence ID" value="CAI9946965.1"/>
    <property type="molecule type" value="Genomic_DNA"/>
</dbReference>
<organism evidence="1">
    <name type="scientific">Hexamita inflata</name>
    <dbReference type="NCBI Taxonomy" id="28002"/>
    <lineage>
        <taxon>Eukaryota</taxon>
        <taxon>Metamonada</taxon>
        <taxon>Diplomonadida</taxon>
        <taxon>Hexamitidae</taxon>
        <taxon>Hexamitinae</taxon>
        <taxon>Hexamita</taxon>
    </lineage>
</organism>
<name>A0AA86PVA4_9EUKA</name>
<sequence>MRHFKFSSSLSSDIDIKKAYIRLAQQYNPNNPENVEKFSLIGSNYKYSYKSSCNGEGGALNDLIP</sequence>
<keyword evidence="3" id="KW-1185">Reference proteome</keyword>
<protein>
    <submittedName>
        <fullName evidence="1">Chaperone J-domain superfamily</fullName>
    </submittedName>
    <submittedName>
        <fullName evidence="2">Chaperone_J-domain superfamily</fullName>
    </submittedName>
</protein>
<dbReference type="Proteomes" id="UP001642409">
    <property type="component" value="Unassembled WGS sequence"/>
</dbReference>
<dbReference type="InterPro" id="IPR036869">
    <property type="entry name" value="J_dom_sf"/>
</dbReference>
<gene>
    <name evidence="1" type="ORF">HINF_LOCUS34610</name>
    <name evidence="2" type="ORF">HINF_LOCUS66797</name>
</gene>
<dbReference type="EMBL" id="CAXDID020000454">
    <property type="protein sequence ID" value="CAL6093175.1"/>
    <property type="molecule type" value="Genomic_DNA"/>
</dbReference>
<reference evidence="2 3" key="2">
    <citation type="submission" date="2024-07" db="EMBL/GenBank/DDBJ databases">
        <authorList>
            <person name="Akdeniz Z."/>
        </authorList>
    </citation>
    <scope>NUCLEOTIDE SEQUENCE [LARGE SCALE GENOMIC DNA]</scope>
</reference>
<accession>A0AA86PVA4</accession>
<dbReference type="SUPFAM" id="SSF46565">
    <property type="entry name" value="Chaperone J-domain"/>
    <property type="match status" value="1"/>
</dbReference>
<proteinExistence type="predicted"/>
<reference evidence="1" key="1">
    <citation type="submission" date="2023-06" db="EMBL/GenBank/DDBJ databases">
        <authorList>
            <person name="Kurt Z."/>
        </authorList>
    </citation>
    <scope>NUCLEOTIDE SEQUENCE</scope>
</reference>